<sequence>MASKLCCTVEQDERSDSPDLPNARVSEATPAKLPLLPKRPQSQNSHFTSARTDDLHELQQIFDNAKDDEARPATPRKVTRARFIRPSVYSLHSLHKMKSMHSIIRRKFSKDLSNNPSSNHLKAGGTKKNAAPAADDTVLKQSNDGPNLQLKITKDDLKKDLLSDKKPAEGGYDSDAEVLDDIAKNIGKKSPSKRPSVHSIEWTPSTTSKPTPGSSSKSRQSVGRTDNVPPYQIKPPQPATLSGRFSQVFSTPNFQLETAKIQERKLRRSHSATSVGLPQPSPLSPLRLPSLDTNDDEGVPWSVSMNESLRLAHFPIPPLQLPPKQSRASLRAFVNEAADKSQSQATATPSRPVQDEAKEPSTPATVVQIRVQEPTAATTPRTSTSVRGTVRENVPFGPREAPKVDPGEDQEGDDPRRSVHLYSMRISHHLRSGSLLSWDTLTDAPDLPNPRHALRDRSVSDLSRMSQIQKQLSRHERQTSSSGFASAKVPSKWGKVVPHEVREDKSSIYSSRPQSPPDSFGGSMVDLSRTNTGHAKSSSVNLPKPRRSNSYPTDNDDTPRPAQRYGLTGLRDVTSYSAIKGPSDEAPHLARNNSVASTKKSKFREEFSPSPPKKKLIPSSSIMRFLNPKRTNMRSQSEANIKPSVLEAAVDGLLEVPDAAAHRDRRQSKSLVSMETEQTALGKDKKASPMWERALKSHQDERAAMFLPQNKELAAHSSPIRERRGSTSKPRSGSEEEAPITKNKFSPAKRFSAPLLDPLPEPTSLFSRRTALFSSNRDVSPDHEVQMHFNRQTDDKETVGAWGRYPSHSRPERTLSAGHIDRVDSRDFALEAAINFAMGRRNDDDEDNIDPTERPPTPPLLPGEKRRKKKVGNTRMAKSNSMTFGKSFLKNYTKIFRSQSIEFHQHGHGHRSSIATGGTLEYPELEILPEVWRRGVIEERSAEHSGGSREQRGAEDEYGPGDKKGKGKLKEEDSTSTIRPLQGSRLQPTTSLPRVDGPADQHHIKDTARVWSAYYENCLPSYPRASTELDFCLEDFGIPARHSFESRRPSMHSRTLPGRLAKHSRNASHASARPSLISLGEDDGRIDERSIVSVRRSTMDLVAMYKEQENTERERVLGLMRMESRRGDAGLAGL</sequence>
<feature type="compositionally biased region" description="Basic and acidic residues" evidence="1">
    <location>
        <begin position="939"/>
        <end position="973"/>
    </location>
</feature>
<feature type="compositionally biased region" description="Polar residues" evidence="1">
    <location>
        <begin position="669"/>
        <end position="679"/>
    </location>
</feature>
<feature type="region of interest" description="Disordered" evidence="1">
    <location>
        <begin position="336"/>
        <end position="416"/>
    </location>
</feature>
<feature type="region of interest" description="Disordered" evidence="1">
    <location>
        <begin position="939"/>
        <end position="1001"/>
    </location>
</feature>
<feature type="region of interest" description="Disordered" evidence="1">
    <location>
        <begin position="711"/>
        <end position="748"/>
    </location>
</feature>
<protein>
    <submittedName>
        <fullName evidence="2">Uncharacterized protein</fullName>
    </submittedName>
</protein>
<feature type="compositionally biased region" description="Basic residues" evidence="1">
    <location>
        <begin position="186"/>
        <end position="196"/>
    </location>
</feature>
<feature type="compositionally biased region" description="Polar residues" evidence="1">
    <location>
        <begin position="460"/>
        <end position="471"/>
    </location>
</feature>
<proteinExistence type="predicted"/>
<dbReference type="OrthoDB" id="3437384at2759"/>
<feature type="region of interest" description="Disordered" evidence="1">
    <location>
        <begin position="263"/>
        <end position="299"/>
    </location>
</feature>
<feature type="region of interest" description="Disordered" evidence="1">
    <location>
        <begin position="444"/>
        <end position="618"/>
    </location>
</feature>
<gene>
    <name evidence="2" type="ORF">K458DRAFT_398625</name>
</gene>
<reference evidence="2" key="1">
    <citation type="journal article" date="2020" name="Stud. Mycol.">
        <title>101 Dothideomycetes genomes: a test case for predicting lifestyles and emergence of pathogens.</title>
        <authorList>
            <person name="Haridas S."/>
            <person name="Albert R."/>
            <person name="Binder M."/>
            <person name="Bloem J."/>
            <person name="Labutti K."/>
            <person name="Salamov A."/>
            <person name="Andreopoulos B."/>
            <person name="Baker S."/>
            <person name="Barry K."/>
            <person name="Bills G."/>
            <person name="Bluhm B."/>
            <person name="Cannon C."/>
            <person name="Castanera R."/>
            <person name="Culley D."/>
            <person name="Daum C."/>
            <person name="Ezra D."/>
            <person name="Gonzalez J."/>
            <person name="Henrissat B."/>
            <person name="Kuo A."/>
            <person name="Liang C."/>
            <person name="Lipzen A."/>
            <person name="Lutzoni F."/>
            <person name="Magnuson J."/>
            <person name="Mondo S."/>
            <person name="Nolan M."/>
            <person name="Ohm R."/>
            <person name="Pangilinan J."/>
            <person name="Park H.-J."/>
            <person name="Ramirez L."/>
            <person name="Alfaro M."/>
            <person name="Sun H."/>
            <person name="Tritt A."/>
            <person name="Yoshinaga Y."/>
            <person name="Zwiers L.-H."/>
            <person name="Turgeon B."/>
            <person name="Goodwin S."/>
            <person name="Spatafora J."/>
            <person name="Crous P."/>
            <person name="Grigoriev I."/>
        </authorList>
    </citation>
    <scope>NUCLEOTIDE SEQUENCE</scope>
    <source>
        <strain evidence="2">CBS 122367</strain>
    </source>
</reference>
<feature type="compositionally biased region" description="Basic and acidic residues" evidence="1">
    <location>
        <begin position="497"/>
        <end position="506"/>
    </location>
</feature>
<feature type="region of interest" description="Disordered" evidence="1">
    <location>
        <begin position="839"/>
        <end position="879"/>
    </location>
</feature>
<feature type="compositionally biased region" description="Polar residues" evidence="1">
    <location>
        <begin position="40"/>
        <end position="50"/>
    </location>
</feature>
<keyword evidence="3" id="KW-1185">Reference proteome</keyword>
<feature type="compositionally biased region" description="Low complexity" evidence="1">
    <location>
        <begin position="374"/>
        <end position="387"/>
    </location>
</feature>
<feature type="compositionally biased region" description="Polar residues" evidence="1">
    <location>
        <begin position="340"/>
        <end position="351"/>
    </location>
</feature>
<feature type="compositionally biased region" description="Polar residues" evidence="1">
    <location>
        <begin position="111"/>
        <end position="120"/>
    </location>
</feature>
<feature type="region of interest" description="Disordered" evidence="1">
    <location>
        <begin position="109"/>
        <end position="132"/>
    </location>
</feature>
<dbReference type="AlphaFoldDB" id="A0A6G1JK63"/>
<name>A0A6G1JK63_9PLEO</name>
<feature type="region of interest" description="Disordered" evidence="1">
    <location>
        <begin position="1047"/>
        <end position="1072"/>
    </location>
</feature>
<feature type="compositionally biased region" description="Low complexity" evidence="1">
    <location>
        <begin position="203"/>
        <end position="218"/>
    </location>
</feature>
<evidence type="ECO:0000256" key="1">
    <source>
        <dbReference type="SAM" id="MobiDB-lite"/>
    </source>
</evidence>
<dbReference type="Proteomes" id="UP000799291">
    <property type="component" value="Unassembled WGS sequence"/>
</dbReference>
<evidence type="ECO:0000313" key="2">
    <source>
        <dbReference type="EMBL" id="KAF2690611.1"/>
    </source>
</evidence>
<feature type="compositionally biased region" description="Basic and acidic residues" evidence="1">
    <location>
        <begin position="682"/>
        <end position="691"/>
    </location>
</feature>
<feature type="region of interest" description="Disordered" evidence="1">
    <location>
        <begin position="1"/>
        <end position="52"/>
    </location>
</feature>
<feature type="region of interest" description="Disordered" evidence="1">
    <location>
        <begin position="185"/>
        <end position="244"/>
    </location>
</feature>
<evidence type="ECO:0000313" key="3">
    <source>
        <dbReference type="Proteomes" id="UP000799291"/>
    </source>
</evidence>
<dbReference type="EMBL" id="MU005570">
    <property type="protein sequence ID" value="KAF2690611.1"/>
    <property type="molecule type" value="Genomic_DNA"/>
</dbReference>
<feature type="compositionally biased region" description="Polar residues" evidence="1">
    <location>
        <begin position="528"/>
        <end position="541"/>
    </location>
</feature>
<organism evidence="2 3">
    <name type="scientific">Lentithecium fluviatile CBS 122367</name>
    <dbReference type="NCBI Taxonomy" id="1168545"/>
    <lineage>
        <taxon>Eukaryota</taxon>
        <taxon>Fungi</taxon>
        <taxon>Dikarya</taxon>
        <taxon>Ascomycota</taxon>
        <taxon>Pezizomycotina</taxon>
        <taxon>Dothideomycetes</taxon>
        <taxon>Pleosporomycetidae</taxon>
        <taxon>Pleosporales</taxon>
        <taxon>Massarineae</taxon>
        <taxon>Lentitheciaceae</taxon>
        <taxon>Lentithecium</taxon>
    </lineage>
</organism>
<feature type="compositionally biased region" description="Polar residues" evidence="1">
    <location>
        <begin position="975"/>
        <end position="992"/>
    </location>
</feature>
<feature type="region of interest" description="Disordered" evidence="1">
    <location>
        <begin position="658"/>
        <end position="691"/>
    </location>
</feature>
<accession>A0A6G1JK63</accession>